<protein>
    <submittedName>
        <fullName evidence="1">Uncharacterized protein</fullName>
    </submittedName>
</protein>
<name>A0A1H8SV80_9RHOB</name>
<evidence type="ECO:0000313" key="1">
    <source>
        <dbReference type="EMBL" id="SEO82571.1"/>
    </source>
</evidence>
<dbReference type="Proteomes" id="UP000198893">
    <property type="component" value="Unassembled WGS sequence"/>
</dbReference>
<accession>A0A1H8SV80</accession>
<organism evidence="1 2">
    <name type="scientific">Salinihabitans flavidus</name>
    <dbReference type="NCBI Taxonomy" id="569882"/>
    <lineage>
        <taxon>Bacteria</taxon>
        <taxon>Pseudomonadati</taxon>
        <taxon>Pseudomonadota</taxon>
        <taxon>Alphaproteobacteria</taxon>
        <taxon>Rhodobacterales</taxon>
        <taxon>Roseobacteraceae</taxon>
        <taxon>Salinihabitans</taxon>
    </lineage>
</organism>
<proteinExistence type="predicted"/>
<dbReference type="RefSeq" id="WP_139196160.1">
    <property type="nucleotide sequence ID" value="NZ_FODS01000013.1"/>
</dbReference>
<evidence type="ECO:0000313" key="2">
    <source>
        <dbReference type="Proteomes" id="UP000198893"/>
    </source>
</evidence>
<dbReference type="EMBL" id="FODS01000013">
    <property type="protein sequence ID" value="SEO82571.1"/>
    <property type="molecule type" value="Genomic_DNA"/>
</dbReference>
<gene>
    <name evidence="1" type="ORF">SAMN04490248_11363</name>
</gene>
<sequence length="50" mass="4783">MKTLMALIIAAVVAGCGVDGAPVAPTRGAQAETAPEGVSVSGNAQVGVVF</sequence>
<dbReference type="PROSITE" id="PS51257">
    <property type="entry name" value="PROKAR_LIPOPROTEIN"/>
    <property type="match status" value="1"/>
</dbReference>
<reference evidence="1 2" key="1">
    <citation type="submission" date="2016-10" db="EMBL/GenBank/DDBJ databases">
        <authorList>
            <person name="de Groot N.N."/>
        </authorList>
    </citation>
    <scope>NUCLEOTIDE SEQUENCE [LARGE SCALE GENOMIC DNA]</scope>
    <source>
        <strain evidence="1 2">DSM 27842</strain>
    </source>
</reference>
<dbReference type="STRING" id="569882.SAMN04490248_11363"/>
<dbReference type="AlphaFoldDB" id="A0A1H8SV80"/>
<keyword evidence="2" id="KW-1185">Reference proteome</keyword>